<evidence type="ECO:0000313" key="3">
    <source>
        <dbReference type="Proteomes" id="UP000590068"/>
    </source>
</evidence>
<organism evidence="2 3">
    <name type="scientific">Vibrio breoganii</name>
    <dbReference type="NCBI Taxonomy" id="553239"/>
    <lineage>
        <taxon>Bacteria</taxon>
        <taxon>Pseudomonadati</taxon>
        <taxon>Pseudomonadota</taxon>
        <taxon>Gammaproteobacteria</taxon>
        <taxon>Vibrionales</taxon>
        <taxon>Vibrionaceae</taxon>
        <taxon>Vibrio</taxon>
    </lineage>
</organism>
<evidence type="ECO:0000313" key="2">
    <source>
        <dbReference type="EMBL" id="NMR68732.1"/>
    </source>
</evidence>
<protein>
    <recommendedName>
        <fullName evidence="4">Lipoprotein</fullName>
    </recommendedName>
</protein>
<feature type="chain" id="PRO_5046011092" description="Lipoprotein" evidence="1">
    <location>
        <begin position="23"/>
        <end position="218"/>
    </location>
</feature>
<keyword evidence="3" id="KW-1185">Reference proteome</keyword>
<dbReference type="RefSeq" id="WP_102443135.1">
    <property type="nucleotide sequence ID" value="NZ_JABBXC010000008.1"/>
</dbReference>
<dbReference type="EMBL" id="JABCJR010000003">
    <property type="protein sequence ID" value="NMR68732.1"/>
    <property type="molecule type" value="Genomic_DNA"/>
</dbReference>
<evidence type="ECO:0008006" key="4">
    <source>
        <dbReference type="Google" id="ProtNLM"/>
    </source>
</evidence>
<accession>A0ABX1U4T8</accession>
<dbReference type="PROSITE" id="PS51257">
    <property type="entry name" value="PROKAR_LIPOPROTEIN"/>
    <property type="match status" value="1"/>
</dbReference>
<gene>
    <name evidence="2" type="ORF">HJ568_01940</name>
</gene>
<evidence type="ECO:0000256" key="1">
    <source>
        <dbReference type="SAM" id="SignalP"/>
    </source>
</evidence>
<dbReference type="Proteomes" id="UP000590068">
    <property type="component" value="Unassembled WGS sequence"/>
</dbReference>
<reference evidence="2 3" key="1">
    <citation type="submission" date="2020-04" db="EMBL/GenBank/DDBJ databases">
        <title>WGS-Seq of Vibrio isolated by the O'Toole Lab.</title>
        <authorList>
            <person name="Mckone K.P."/>
            <person name="Whitaker R."/>
            <person name="Sevigney J.L."/>
            <person name="Herring J.B."/>
            <person name="O'Toole G."/>
        </authorList>
    </citation>
    <scope>NUCLEOTIDE SEQUENCE [LARGE SCALE GENOMIC DNA]</scope>
    <source>
        <strain evidence="2 3">BS_02</strain>
    </source>
</reference>
<keyword evidence="1" id="KW-0732">Signal</keyword>
<comment type="caution">
    <text evidence="2">The sequence shown here is derived from an EMBL/GenBank/DDBJ whole genome shotgun (WGS) entry which is preliminary data.</text>
</comment>
<name>A0ABX1U4T8_9VIBR</name>
<sequence length="218" mass="24296">MKNWITLFSLALLMTGCTSVQYNGGETIVSDVDYPVVGKKVTVYVGDHMVEKGTITEEDALVVHQHIDGALYDIPSGKYKQVGYDSKQYFYSGLGVIRGGLSDPVEALAVAKKPNADICVVTVFGHQSCYKGHYDRERQFSERGNSFQQTLIYNGRVGDKINIGYREYSNNRARPAFSNEVEYDLSASKTFAYKGAVIEVIEANNSSITYKLIRNFPN</sequence>
<proteinExistence type="predicted"/>
<feature type="signal peptide" evidence="1">
    <location>
        <begin position="1"/>
        <end position="22"/>
    </location>
</feature>